<dbReference type="KEGG" id="lch:Lcho_0824"/>
<proteinExistence type="inferred from homology"/>
<protein>
    <submittedName>
        <fullName evidence="2">Short-chain dehydrogenase/reductase SDR</fullName>
    </submittedName>
</protein>
<dbReference type="HOGENOM" id="CLU_010194_1_3_4"/>
<dbReference type="InterPro" id="IPR002347">
    <property type="entry name" value="SDR_fam"/>
</dbReference>
<dbReference type="EMBL" id="CP001013">
    <property type="protein sequence ID" value="ACB33096.1"/>
    <property type="molecule type" value="Genomic_DNA"/>
</dbReference>
<dbReference type="GO" id="GO:0030497">
    <property type="term" value="P:fatty acid elongation"/>
    <property type="evidence" value="ECO:0007669"/>
    <property type="project" value="TreeGrafter"/>
</dbReference>
<dbReference type="InterPro" id="IPR020904">
    <property type="entry name" value="Sc_DH/Rdtase_CS"/>
</dbReference>
<dbReference type="PANTHER" id="PTHR42760:SF135">
    <property type="entry name" value="BLL7886 PROTEIN"/>
    <property type="match status" value="1"/>
</dbReference>
<organism evidence="2 3">
    <name type="scientific">Leptothrix cholodnii (strain ATCC 51168 / LMG 8142 / SP-6)</name>
    <name type="common">Leptothrix discophora (strain SP-6)</name>
    <dbReference type="NCBI Taxonomy" id="395495"/>
    <lineage>
        <taxon>Bacteria</taxon>
        <taxon>Pseudomonadati</taxon>
        <taxon>Pseudomonadota</taxon>
        <taxon>Betaproteobacteria</taxon>
        <taxon>Burkholderiales</taxon>
        <taxon>Sphaerotilaceae</taxon>
        <taxon>Leptothrix</taxon>
    </lineage>
</organism>
<dbReference type="GO" id="GO:0016616">
    <property type="term" value="F:oxidoreductase activity, acting on the CH-OH group of donors, NAD or NADP as acceptor"/>
    <property type="evidence" value="ECO:0007669"/>
    <property type="project" value="TreeGrafter"/>
</dbReference>
<dbReference type="AlphaFoldDB" id="B1Y1B9"/>
<dbReference type="PROSITE" id="PS00061">
    <property type="entry name" value="ADH_SHORT"/>
    <property type="match status" value="1"/>
</dbReference>
<dbReference type="InterPro" id="IPR036291">
    <property type="entry name" value="NAD(P)-bd_dom_sf"/>
</dbReference>
<dbReference type="FunFam" id="3.40.50.720:FF:000084">
    <property type="entry name" value="Short-chain dehydrogenase reductase"/>
    <property type="match status" value="1"/>
</dbReference>
<evidence type="ECO:0000313" key="2">
    <source>
        <dbReference type="EMBL" id="ACB33096.1"/>
    </source>
</evidence>
<dbReference type="PRINTS" id="PR00080">
    <property type="entry name" value="SDRFAMILY"/>
</dbReference>
<dbReference type="Gene3D" id="3.40.50.720">
    <property type="entry name" value="NAD(P)-binding Rossmann-like Domain"/>
    <property type="match status" value="1"/>
</dbReference>
<reference evidence="2 3" key="1">
    <citation type="submission" date="2008-03" db="EMBL/GenBank/DDBJ databases">
        <title>Complete sequence of Leptothrix cholodnii SP-6.</title>
        <authorList>
            <consortium name="US DOE Joint Genome Institute"/>
            <person name="Copeland A."/>
            <person name="Lucas S."/>
            <person name="Lapidus A."/>
            <person name="Glavina del Rio T."/>
            <person name="Dalin E."/>
            <person name="Tice H."/>
            <person name="Bruce D."/>
            <person name="Goodwin L."/>
            <person name="Pitluck S."/>
            <person name="Chertkov O."/>
            <person name="Brettin T."/>
            <person name="Detter J.C."/>
            <person name="Han C."/>
            <person name="Kuske C.R."/>
            <person name="Schmutz J."/>
            <person name="Larimer F."/>
            <person name="Land M."/>
            <person name="Hauser L."/>
            <person name="Kyrpides N."/>
            <person name="Lykidis A."/>
            <person name="Emerson D."/>
            <person name="Richardson P."/>
        </authorList>
    </citation>
    <scope>NUCLEOTIDE SEQUENCE [LARGE SCALE GENOMIC DNA]</scope>
    <source>
        <strain evidence="3">ATCC 51168 / LMG 8142 / SP-6</strain>
    </source>
</reference>
<dbReference type="Proteomes" id="UP000001693">
    <property type="component" value="Chromosome"/>
</dbReference>
<dbReference type="Pfam" id="PF13561">
    <property type="entry name" value="adh_short_C2"/>
    <property type="match status" value="1"/>
</dbReference>
<evidence type="ECO:0000313" key="3">
    <source>
        <dbReference type="Proteomes" id="UP000001693"/>
    </source>
</evidence>
<gene>
    <name evidence="2" type="ordered locus">Lcho_0824</name>
</gene>
<dbReference type="PRINTS" id="PR00081">
    <property type="entry name" value="GDHRDH"/>
</dbReference>
<dbReference type="PANTHER" id="PTHR42760">
    <property type="entry name" value="SHORT-CHAIN DEHYDROGENASES/REDUCTASES FAMILY MEMBER"/>
    <property type="match status" value="1"/>
</dbReference>
<dbReference type="OrthoDB" id="9806974at2"/>
<dbReference type="SUPFAM" id="SSF51735">
    <property type="entry name" value="NAD(P)-binding Rossmann-fold domains"/>
    <property type="match status" value="1"/>
</dbReference>
<keyword evidence="3" id="KW-1185">Reference proteome</keyword>
<name>B1Y1B9_LEPCP</name>
<dbReference type="STRING" id="395495.Lcho_0824"/>
<dbReference type="eggNOG" id="COG1028">
    <property type="taxonomic scope" value="Bacteria"/>
</dbReference>
<sequence precursor="true">MLLKDKVCVIAGAASLRSIGYATAELFVEHGAKVVVTDLMMDEQVLAGIRSSIESQLKRPVEIHGLRCDVSKADDCDQLVRQVLDLHGTIDCLVNSAGIVKSTPLLDIGAQELDLMFDVNLKGAFFLCQSVLRVFVERRAGTIVNVASLAAQRGGGLVGGPHYAASKGGMLSLTRSIAREFGPMGIRANAICPAMIDTPMLDGLPADRLSGIIDAIPLKRTGTRREAAGACLFLACELSGFVTGATLDVNGGTHIH</sequence>
<comment type="similarity">
    <text evidence="1">Belongs to the short-chain dehydrogenases/reductases (SDR) family.</text>
</comment>
<evidence type="ECO:0000256" key="1">
    <source>
        <dbReference type="ARBA" id="ARBA00006484"/>
    </source>
</evidence>
<accession>B1Y1B9</accession>